<name>A0A6J6GJD2_9ZZZZ</name>
<sequence>MSTRKLILTAVICGIAILVAGSLKLFLVANDDTQIQVLALHTPSTLGDMTVSVEAVNQDAEGTIVSVTMVGVDGADAREGWRLLAGGKVLAPTSMPDWAGGVACDTTVSDVAKRCDVAFPTSSGSVTVAYLRAGTQSQWAP</sequence>
<reference evidence="1" key="1">
    <citation type="submission" date="2020-05" db="EMBL/GenBank/DDBJ databases">
        <authorList>
            <person name="Chiriac C."/>
            <person name="Salcher M."/>
            <person name="Ghai R."/>
            <person name="Kavagutti S V."/>
        </authorList>
    </citation>
    <scope>NUCLEOTIDE SEQUENCE</scope>
</reference>
<dbReference type="AlphaFoldDB" id="A0A6J6GJD2"/>
<organism evidence="1">
    <name type="scientific">freshwater metagenome</name>
    <dbReference type="NCBI Taxonomy" id="449393"/>
    <lineage>
        <taxon>unclassified sequences</taxon>
        <taxon>metagenomes</taxon>
        <taxon>ecological metagenomes</taxon>
    </lineage>
</organism>
<proteinExistence type="predicted"/>
<dbReference type="EMBL" id="CAEZUL010000061">
    <property type="protein sequence ID" value="CAB4599743.1"/>
    <property type="molecule type" value="Genomic_DNA"/>
</dbReference>
<protein>
    <submittedName>
        <fullName evidence="1">Unannotated protein</fullName>
    </submittedName>
</protein>
<gene>
    <name evidence="1" type="ORF">UFOPK1808_00676</name>
</gene>
<evidence type="ECO:0000313" key="1">
    <source>
        <dbReference type="EMBL" id="CAB4599743.1"/>
    </source>
</evidence>
<accession>A0A6J6GJD2</accession>